<sequence length="231" mass="24690">MTKARILADYVAGGTTAVEFDYLDGLGSAAVGISDTQTLTNKTLTAPTLTTPALGTPASGVMTNMTGTPSAITLTNATFPAGHVLQVQHYEVTDTNSLSTSWNNYWENSITLKSASSDMFVTCAFNAWVYSGAGMGMKIYRDDSASVDVYDTGVWLKNATDGTGSLTIYAGTNENSKVITFIGKDTITGQSAGDTLYYALIFRKYDSDNVKVGADYSEDGWMSMQLTEVQK</sequence>
<dbReference type="AlphaFoldDB" id="A0A382MQ52"/>
<gene>
    <name evidence="1" type="ORF">METZ01_LOCUS303442</name>
</gene>
<evidence type="ECO:0000313" key="1">
    <source>
        <dbReference type="EMBL" id="SVC50588.1"/>
    </source>
</evidence>
<protein>
    <submittedName>
        <fullName evidence="1">Uncharacterized protein</fullName>
    </submittedName>
</protein>
<name>A0A382MQ52_9ZZZZ</name>
<dbReference type="EMBL" id="UINC01094929">
    <property type="protein sequence ID" value="SVC50588.1"/>
    <property type="molecule type" value="Genomic_DNA"/>
</dbReference>
<organism evidence="1">
    <name type="scientific">marine metagenome</name>
    <dbReference type="NCBI Taxonomy" id="408172"/>
    <lineage>
        <taxon>unclassified sequences</taxon>
        <taxon>metagenomes</taxon>
        <taxon>ecological metagenomes</taxon>
    </lineage>
</organism>
<accession>A0A382MQ52</accession>
<reference evidence="1" key="1">
    <citation type="submission" date="2018-05" db="EMBL/GenBank/DDBJ databases">
        <authorList>
            <person name="Lanie J.A."/>
            <person name="Ng W.-L."/>
            <person name="Kazmierczak K.M."/>
            <person name="Andrzejewski T.M."/>
            <person name="Davidsen T.M."/>
            <person name="Wayne K.J."/>
            <person name="Tettelin H."/>
            <person name="Glass J.I."/>
            <person name="Rusch D."/>
            <person name="Podicherti R."/>
            <person name="Tsui H.-C.T."/>
            <person name="Winkler M.E."/>
        </authorList>
    </citation>
    <scope>NUCLEOTIDE SEQUENCE</scope>
</reference>
<proteinExistence type="predicted"/>